<proteinExistence type="inferred from homology"/>
<evidence type="ECO:0000313" key="13">
    <source>
        <dbReference type="EMBL" id="KDR12560.1"/>
    </source>
</evidence>
<evidence type="ECO:0000256" key="10">
    <source>
        <dbReference type="SAM" id="MobiDB-lite"/>
    </source>
</evidence>
<dbReference type="InterPro" id="IPR010596">
    <property type="entry name" value="Methuselah_N_dom"/>
</dbReference>
<feature type="transmembrane region" description="Helical" evidence="11">
    <location>
        <begin position="353"/>
        <end position="376"/>
    </location>
</feature>
<dbReference type="InterPro" id="IPR017981">
    <property type="entry name" value="GPCR_2-like_7TM"/>
</dbReference>
<dbReference type="Pfam" id="PF00002">
    <property type="entry name" value="7tm_2"/>
    <property type="match status" value="1"/>
</dbReference>
<evidence type="ECO:0000256" key="11">
    <source>
        <dbReference type="SAM" id="Phobius"/>
    </source>
</evidence>
<dbReference type="Gene3D" id="1.20.1070.10">
    <property type="entry name" value="Rhodopsin 7-helix transmembrane proteins"/>
    <property type="match status" value="1"/>
</dbReference>
<dbReference type="SUPFAM" id="SSF63877">
    <property type="entry name" value="Methuselah ectodomain"/>
    <property type="match status" value="1"/>
</dbReference>
<feature type="transmembrane region" description="Helical" evidence="11">
    <location>
        <begin position="594"/>
        <end position="617"/>
    </location>
</feature>
<dbReference type="GO" id="GO:0008528">
    <property type="term" value="F:G protein-coupled peptide receptor activity"/>
    <property type="evidence" value="ECO:0007669"/>
    <property type="project" value="TreeGrafter"/>
</dbReference>
<organism evidence="13 14">
    <name type="scientific">Zootermopsis nevadensis</name>
    <name type="common">Dampwood termite</name>
    <dbReference type="NCBI Taxonomy" id="136037"/>
    <lineage>
        <taxon>Eukaryota</taxon>
        <taxon>Metazoa</taxon>
        <taxon>Ecdysozoa</taxon>
        <taxon>Arthropoda</taxon>
        <taxon>Hexapoda</taxon>
        <taxon>Insecta</taxon>
        <taxon>Pterygota</taxon>
        <taxon>Neoptera</taxon>
        <taxon>Polyneoptera</taxon>
        <taxon>Dictyoptera</taxon>
        <taxon>Blattodea</taxon>
        <taxon>Blattoidea</taxon>
        <taxon>Termitoidae</taxon>
        <taxon>Termopsidae</taxon>
        <taxon>Zootermopsis</taxon>
    </lineage>
</organism>
<dbReference type="OrthoDB" id="6082634at2759"/>
<dbReference type="SUPFAM" id="SSF81321">
    <property type="entry name" value="Family A G protein-coupled receptor-like"/>
    <property type="match status" value="1"/>
</dbReference>
<dbReference type="Gene3D" id="2.170.180.11">
    <property type="entry name" value="Methuselah ectodomain, domain 2"/>
    <property type="match status" value="1"/>
</dbReference>
<name>A0A067QSF7_ZOONE</name>
<dbReference type="PROSITE" id="PS51257">
    <property type="entry name" value="PROKAR_LIPOPROTEIN"/>
    <property type="match status" value="1"/>
</dbReference>
<evidence type="ECO:0000256" key="1">
    <source>
        <dbReference type="ARBA" id="ARBA00004141"/>
    </source>
</evidence>
<gene>
    <name evidence="13" type="ORF">L798_12983</name>
</gene>
<dbReference type="CDD" id="cd15039">
    <property type="entry name" value="7tmB3_Methuselah-like"/>
    <property type="match status" value="1"/>
</dbReference>
<keyword evidence="8 13" id="KW-0675">Receptor</keyword>
<dbReference type="InterPro" id="IPR023311">
    <property type="entry name" value="Methusela_ecto_dom_2"/>
</dbReference>
<dbReference type="Pfam" id="PF06652">
    <property type="entry name" value="Methuselah_N"/>
    <property type="match status" value="1"/>
</dbReference>
<dbReference type="PANTHER" id="PTHR47154">
    <property type="entry name" value="G-PROTEIN COUPLED RECEPTOR MTH-RELATED"/>
    <property type="match status" value="1"/>
</dbReference>
<dbReference type="FunCoup" id="A0A067QSF7">
    <property type="interactions" value="123"/>
</dbReference>
<dbReference type="InterPro" id="IPR051384">
    <property type="entry name" value="Mth_GPCR"/>
</dbReference>
<keyword evidence="7 11" id="KW-0472">Membrane</keyword>
<dbReference type="eggNOG" id="ENOG502R7A7">
    <property type="taxonomic scope" value="Eukaryota"/>
</dbReference>
<dbReference type="Proteomes" id="UP000027135">
    <property type="component" value="Unassembled WGS sequence"/>
</dbReference>
<keyword evidence="6" id="KW-0297">G-protein coupled receptor</keyword>
<evidence type="ECO:0000256" key="4">
    <source>
        <dbReference type="ARBA" id="ARBA00022729"/>
    </source>
</evidence>
<accession>A0A067QSF7</accession>
<keyword evidence="14" id="KW-1185">Reference proteome</keyword>
<dbReference type="InterPro" id="IPR036272">
    <property type="entry name" value="Methuselah_N_sf"/>
</dbReference>
<dbReference type="OMA" id="CWINING"/>
<dbReference type="AlphaFoldDB" id="A0A067QSF7"/>
<comment type="similarity">
    <text evidence="2">Belongs to the G-protein coupled receptor 2 family. Mth subfamily.</text>
</comment>
<keyword evidence="9" id="KW-0807">Transducer</keyword>
<feature type="transmembrane region" description="Helical" evidence="11">
    <location>
        <begin position="388"/>
        <end position="409"/>
    </location>
</feature>
<feature type="transmembrane region" description="Helical" evidence="11">
    <location>
        <begin position="513"/>
        <end position="540"/>
    </location>
</feature>
<evidence type="ECO:0000256" key="6">
    <source>
        <dbReference type="ARBA" id="ARBA00023040"/>
    </source>
</evidence>
<sequence length="684" mass="77505">MLVRQSWYDGLSMEQHLCVLLAFCALVVAGSCDGYIRRDQAPRTRHIISESSISATGQTEIELDPFAKRINSVNEKNLAVESLINGKNKSATSESSLKNLNLRVRRTTSNTTKNEKLLYPNTETGVHVSNVTESVVNTSNKQNTDSKTSEANETVDDNITAEGYADNINSTMACNISFSVIITKWHMFDNGSLLSLDDSTLYPPEYFWKEFNENNITEVRGCLCLLTSCVRKCCPENQTTTEDGMCVDSNSSLLYPFSPQFVDEDVNSTVKDLDIYTLYGNPCEYGSFRLDPVRDGGDEFFLFRSGVLSVPDLGNFTVADYCIEAFEGPNEILPLICFPPEDTPEEDSDADIYMMYPIGLIISVPFLFATFLVYAVIPELRNLHGKSLMCHVSSLFTAYAFLVVVQLGSSHLSTEFCIFCAFAIFFAFHATFFWLNVMCFDIWWTFSGLRPLRGSVKEREYKKFVMYSFYAWGSPFVMLVVCVLMDLVPGVPSSVIKPEFGVEKCWFRTETAVLAYFFGPIGVLVLINIILFITTSFKIIGLKRETRMLKGHDSKRHIDEANRQRFNLYLKLFIVMGVNWGMEVISWAVGGPKYLWYITDLGNTLQGLLIFVIFVWTQKVRRLLARKLRPKSASSPRTRFESSTNSQQTPSYTSSFNYTNRTSLTTDESFHMKPILAFRDSKEP</sequence>
<reference evidence="13 14" key="1">
    <citation type="journal article" date="2014" name="Nat. Commun.">
        <title>Molecular traces of alternative social organization in a termite genome.</title>
        <authorList>
            <person name="Terrapon N."/>
            <person name="Li C."/>
            <person name="Robertson H.M."/>
            <person name="Ji L."/>
            <person name="Meng X."/>
            <person name="Booth W."/>
            <person name="Chen Z."/>
            <person name="Childers C.P."/>
            <person name="Glastad K.M."/>
            <person name="Gokhale K."/>
            <person name="Gowin J."/>
            <person name="Gronenberg W."/>
            <person name="Hermansen R.A."/>
            <person name="Hu H."/>
            <person name="Hunt B.G."/>
            <person name="Huylmans A.K."/>
            <person name="Khalil S.M."/>
            <person name="Mitchell R.D."/>
            <person name="Munoz-Torres M.C."/>
            <person name="Mustard J.A."/>
            <person name="Pan H."/>
            <person name="Reese J.T."/>
            <person name="Scharf M.E."/>
            <person name="Sun F."/>
            <person name="Vogel H."/>
            <person name="Xiao J."/>
            <person name="Yang W."/>
            <person name="Yang Z."/>
            <person name="Yang Z."/>
            <person name="Zhou J."/>
            <person name="Zhu J."/>
            <person name="Brent C.S."/>
            <person name="Elsik C.G."/>
            <person name="Goodisman M.A."/>
            <person name="Liberles D.A."/>
            <person name="Roe R.M."/>
            <person name="Vargo E.L."/>
            <person name="Vilcinskas A."/>
            <person name="Wang J."/>
            <person name="Bornberg-Bauer E."/>
            <person name="Korb J."/>
            <person name="Zhang G."/>
            <person name="Liebig J."/>
        </authorList>
    </citation>
    <scope>NUCLEOTIDE SEQUENCE [LARGE SCALE GENOMIC DNA]</scope>
    <source>
        <tissue evidence="13">Whole organism</tissue>
    </source>
</reference>
<keyword evidence="4" id="KW-0732">Signal</keyword>
<evidence type="ECO:0000313" key="14">
    <source>
        <dbReference type="Proteomes" id="UP000027135"/>
    </source>
</evidence>
<evidence type="ECO:0000256" key="7">
    <source>
        <dbReference type="ARBA" id="ARBA00023136"/>
    </source>
</evidence>
<evidence type="ECO:0000256" key="5">
    <source>
        <dbReference type="ARBA" id="ARBA00022989"/>
    </source>
</evidence>
<evidence type="ECO:0000256" key="9">
    <source>
        <dbReference type="ARBA" id="ARBA00023224"/>
    </source>
</evidence>
<evidence type="ECO:0000256" key="8">
    <source>
        <dbReference type="ARBA" id="ARBA00023170"/>
    </source>
</evidence>
<keyword evidence="5 11" id="KW-1133">Transmembrane helix</keyword>
<feature type="region of interest" description="Disordered" evidence="10">
    <location>
        <begin position="634"/>
        <end position="658"/>
    </location>
</feature>
<dbReference type="EMBL" id="KK853008">
    <property type="protein sequence ID" value="KDR12560.1"/>
    <property type="molecule type" value="Genomic_DNA"/>
</dbReference>
<dbReference type="GO" id="GO:0007166">
    <property type="term" value="P:cell surface receptor signaling pathway"/>
    <property type="evidence" value="ECO:0007669"/>
    <property type="project" value="InterPro"/>
</dbReference>
<dbReference type="PANTHER" id="PTHR47154:SF2">
    <property type="entry name" value="G-PROTEIN COUPLED RECEPTOR MTH-RELATED"/>
    <property type="match status" value="1"/>
</dbReference>
<keyword evidence="3 11" id="KW-0812">Transmembrane</keyword>
<dbReference type="PROSITE" id="PS50261">
    <property type="entry name" value="G_PROTEIN_RECEP_F2_4"/>
    <property type="match status" value="1"/>
</dbReference>
<feature type="transmembrane region" description="Helical" evidence="11">
    <location>
        <begin position="421"/>
        <end position="444"/>
    </location>
</feature>
<comment type="subcellular location">
    <subcellularLocation>
        <location evidence="1">Membrane</location>
        <topology evidence="1">Multi-pass membrane protein</topology>
    </subcellularLocation>
</comment>
<feature type="transmembrane region" description="Helical" evidence="11">
    <location>
        <begin position="568"/>
        <end position="588"/>
    </location>
</feature>
<dbReference type="InParanoid" id="A0A067QSF7"/>
<feature type="domain" description="G-protein coupled receptors family 2 profile 2" evidence="12">
    <location>
        <begin position="352"/>
        <end position="618"/>
    </location>
</feature>
<evidence type="ECO:0000259" key="12">
    <source>
        <dbReference type="PROSITE" id="PS50261"/>
    </source>
</evidence>
<evidence type="ECO:0000256" key="2">
    <source>
        <dbReference type="ARBA" id="ARBA00008979"/>
    </source>
</evidence>
<dbReference type="GO" id="GO:0005886">
    <property type="term" value="C:plasma membrane"/>
    <property type="evidence" value="ECO:0007669"/>
    <property type="project" value="TreeGrafter"/>
</dbReference>
<protein>
    <submittedName>
        <fullName evidence="13">G-protein coupled receptor Mth2</fullName>
    </submittedName>
</protein>
<feature type="transmembrane region" description="Helical" evidence="11">
    <location>
        <begin position="464"/>
        <end position="488"/>
    </location>
</feature>
<evidence type="ECO:0000256" key="3">
    <source>
        <dbReference type="ARBA" id="ARBA00022692"/>
    </source>
</evidence>
<dbReference type="InterPro" id="IPR000832">
    <property type="entry name" value="GPCR_2_secretin-like"/>
</dbReference>